<dbReference type="Proteomes" id="UP000252519">
    <property type="component" value="Unassembled WGS sequence"/>
</dbReference>
<keyword evidence="8" id="KW-1185">Reference proteome</keyword>
<keyword evidence="7" id="KW-0648">Protein biosynthesis</keyword>
<dbReference type="GO" id="GO:0005634">
    <property type="term" value="C:nucleus"/>
    <property type="evidence" value="ECO:0007669"/>
    <property type="project" value="UniProtKB-SubCell"/>
</dbReference>
<comment type="similarity">
    <text evidence="2">Belongs to the TRM6/GCD10 family.</text>
</comment>
<dbReference type="SUPFAM" id="SSF53335">
    <property type="entry name" value="S-adenosyl-L-methionine-dependent methyltransferases"/>
    <property type="match status" value="1"/>
</dbReference>
<dbReference type="AlphaFoldDB" id="A0A368HBL3"/>
<evidence type="ECO:0000256" key="5">
    <source>
        <dbReference type="ARBA" id="ARBA00023242"/>
    </source>
</evidence>
<evidence type="ECO:0000256" key="3">
    <source>
        <dbReference type="ARBA" id="ARBA00021704"/>
    </source>
</evidence>
<dbReference type="InterPro" id="IPR029063">
    <property type="entry name" value="SAM-dependent_MTases_sf"/>
</dbReference>
<dbReference type="InterPro" id="IPR017423">
    <property type="entry name" value="TRM6"/>
</dbReference>
<dbReference type="Gene3D" id="3.40.50.150">
    <property type="entry name" value="Vaccinia Virus protein VP39"/>
    <property type="match status" value="1"/>
</dbReference>
<dbReference type="PANTHER" id="PTHR12945:SF0">
    <property type="entry name" value="TRNA (ADENINE(58)-N(1))-METHYLTRANSFERASE NON-CATALYTIC SUBUNIT TRM6"/>
    <property type="match status" value="1"/>
</dbReference>
<accession>A0A368HBL3</accession>
<evidence type="ECO:0000256" key="2">
    <source>
        <dbReference type="ARBA" id="ARBA00008320"/>
    </source>
</evidence>
<proteinExistence type="inferred from homology"/>
<organism evidence="7 8">
    <name type="scientific">Ancylostoma caninum</name>
    <name type="common">Dog hookworm</name>
    <dbReference type="NCBI Taxonomy" id="29170"/>
    <lineage>
        <taxon>Eukaryota</taxon>
        <taxon>Metazoa</taxon>
        <taxon>Ecdysozoa</taxon>
        <taxon>Nematoda</taxon>
        <taxon>Chromadorea</taxon>
        <taxon>Rhabditida</taxon>
        <taxon>Rhabditina</taxon>
        <taxon>Rhabditomorpha</taxon>
        <taxon>Strongyloidea</taxon>
        <taxon>Ancylostomatidae</taxon>
        <taxon>Ancylostomatinae</taxon>
        <taxon>Ancylostoma</taxon>
    </lineage>
</organism>
<sequence length="430" mass="47142">MNERAPTSSTIEKGSYVVVQKVGGEHIRVMRLSPKQKVLIEKLKFEADSVFGHPFGLFEVSSGRAVPVCASQLVQDEGVGDIELRDVNGSADSESTVLEECNQENPEVNPAQALQKLSQEDVLSLKGQGISAGELVSKLVEGSKSFSSRTEYAKSKYIRRKTKKHSDRVLILKPTIRLLSRSYYMKDCIRVSNLRVDQLGMILQLAAIHHGKNCVVFDQVLGLVSAAVVDRLGGQGSCIHLHRGLIAQSIPCVHSMNFTEETFSTFLPVRIASILGTAKQEDDQKENAAEDEVIEEGDADVAEAEAMEGTSAARKADRLAREKRGLFLLDEGVDSMIIATRTVDPVSVLEAIFPKLRPSGSVVIYGPHMEPILDAHRWLMEHDCVNVRLSEQMFRIHQVLPDRTHPLMAQHVVGGQLLSGIKVNGSSGSS</sequence>
<dbReference type="Pfam" id="PF04189">
    <property type="entry name" value="Gcd10p"/>
    <property type="match status" value="1"/>
</dbReference>
<gene>
    <name evidence="7" type="ORF">ANCCAN_00637</name>
</gene>
<evidence type="ECO:0000313" key="7">
    <source>
        <dbReference type="EMBL" id="RCN53088.1"/>
    </source>
</evidence>
<dbReference type="EMBL" id="JOJR01000003">
    <property type="protein sequence ID" value="RCN53088.1"/>
    <property type="molecule type" value="Genomic_DNA"/>
</dbReference>
<keyword evidence="7" id="KW-0396">Initiation factor</keyword>
<dbReference type="OrthoDB" id="10254665at2759"/>
<evidence type="ECO:0000256" key="4">
    <source>
        <dbReference type="ARBA" id="ARBA00022694"/>
    </source>
</evidence>
<keyword evidence="4" id="KW-0819">tRNA processing</keyword>
<protein>
    <recommendedName>
        <fullName evidence="3">tRNA (adenine(58)-N(1))-methyltransferase non-catalytic subunit TRM6</fullName>
    </recommendedName>
    <alternativeName>
        <fullName evidence="6">tRNA(m1A58)-methyltransferase subunit TRM6</fullName>
    </alternativeName>
</protein>
<dbReference type="GO" id="GO:0003743">
    <property type="term" value="F:translation initiation factor activity"/>
    <property type="evidence" value="ECO:0007669"/>
    <property type="project" value="UniProtKB-KW"/>
</dbReference>
<evidence type="ECO:0000256" key="1">
    <source>
        <dbReference type="ARBA" id="ARBA00004123"/>
    </source>
</evidence>
<dbReference type="PANTHER" id="PTHR12945">
    <property type="entry name" value="TRANSLATION INITIATION FACTOR EIF3-RELATED"/>
    <property type="match status" value="1"/>
</dbReference>
<dbReference type="GO" id="GO:0030488">
    <property type="term" value="P:tRNA methylation"/>
    <property type="evidence" value="ECO:0007669"/>
    <property type="project" value="InterPro"/>
</dbReference>
<evidence type="ECO:0000313" key="8">
    <source>
        <dbReference type="Proteomes" id="UP000252519"/>
    </source>
</evidence>
<dbReference type="GO" id="GO:0031515">
    <property type="term" value="C:tRNA (m1A) methyltransferase complex"/>
    <property type="evidence" value="ECO:0007669"/>
    <property type="project" value="InterPro"/>
</dbReference>
<evidence type="ECO:0000256" key="6">
    <source>
        <dbReference type="ARBA" id="ARBA00032319"/>
    </source>
</evidence>
<name>A0A368HBL3_ANCCA</name>
<comment type="subcellular location">
    <subcellularLocation>
        <location evidence="1">Nucleus</location>
    </subcellularLocation>
</comment>
<reference evidence="7 8" key="1">
    <citation type="submission" date="2014-10" db="EMBL/GenBank/DDBJ databases">
        <title>Draft genome of the hookworm Ancylostoma caninum.</title>
        <authorList>
            <person name="Mitreva M."/>
        </authorList>
    </citation>
    <scope>NUCLEOTIDE SEQUENCE [LARGE SCALE GENOMIC DNA]</scope>
    <source>
        <strain evidence="7 8">Baltimore</strain>
    </source>
</reference>
<dbReference type="STRING" id="29170.A0A368HBL3"/>
<keyword evidence="5" id="KW-0539">Nucleus</keyword>
<comment type="caution">
    <text evidence="7">The sequence shown here is derived from an EMBL/GenBank/DDBJ whole genome shotgun (WGS) entry which is preliminary data.</text>
</comment>